<keyword evidence="3 8" id="KW-0547">Nucleotide-binding</keyword>
<keyword evidence="12" id="KW-1185">Reference proteome</keyword>
<dbReference type="Pfam" id="PF22660">
    <property type="entry name" value="RS_preATP-grasp-like"/>
    <property type="match status" value="1"/>
</dbReference>
<dbReference type="GO" id="GO:0046872">
    <property type="term" value="F:metal ion binding"/>
    <property type="evidence" value="ECO:0007669"/>
    <property type="project" value="InterPro"/>
</dbReference>
<dbReference type="GO" id="GO:0005524">
    <property type="term" value="F:ATP binding"/>
    <property type="evidence" value="ECO:0007669"/>
    <property type="project" value="UniProtKB-UniRule"/>
</dbReference>
<dbReference type="InterPro" id="IPR016185">
    <property type="entry name" value="PreATP-grasp_dom_sf"/>
</dbReference>
<protein>
    <submittedName>
        <fullName evidence="11">Phosphoribosylaminoimidazole carboxylase NCAIR mutase subunit</fullName>
    </submittedName>
</protein>
<dbReference type="AlphaFoldDB" id="A0A0R2FN59"/>
<dbReference type="Pfam" id="PF02222">
    <property type="entry name" value="ATP-grasp"/>
    <property type="match status" value="1"/>
</dbReference>
<dbReference type="InterPro" id="IPR011761">
    <property type="entry name" value="ATP-grasp"/>
</dbReference>
<dbReference type="EMBL" id="JQAT01000010">
    <property type="protein sequence ID" value="KRN27273.1"/>
    <property type="molecule type" value="Genomic_DNA"/>
</dbReference>
<evidence type="ECO:0000256" key="2">
    <source>
        <dbReference type="ARBA" id="ARBA00001946"/>
    </source>
</evidence>
<dbReference type="Gene3D" id="3.30.470.20">
    <property type="entry name" value="ATP-grasp fold, B domain"/>
    <property type="match status" value="1"/>
</dbReference>
<dbReference type="SUPFAM" id="SSF52440">
    <property type="entry name" value="PreATP-grasp domain"/>
    <property type="match status" value="1"/>
</dbReference>
<comment type="caution">
    <text evidence="11">The sequence shown here is derived from an EMBL/GenBank/DDBJ whole genome shotgun (WGS) entry which is preliminary data.</text>
</comment>
<dbReference type="EMBL" id="JQAZ01000010">
    <property type="protein sequence ID" value="KRN29944.1"/>
    <property type="molecule type" value="Genomic_DNA"/>
</dbReference>
<keyword evidence="6" id="KW-0464">Manganese</keyword>
<evidence type="ECO:0000256" key="8">
    <source>
        <dbReference type="PROSITE-ProRule" id="PRU00409"/>
    </source>
</evidence>
<dbReference type="PANTHER" id="PTHR11609">
    <property type="entry name" value="PURINE BIOSYNTHESIS PROTEIN 6/7, PUR6/7"/>
    <property type="match status" value="1"/>
</dbReference>
<name>A0A0R2FN59_9LACO</name>
<proteinExistence type="predicted"/>
<accession>A0A0R2FN59</accession>
<reference evidence="12 13" key="1">
    <citation type="journal article" date="2015" name="Genome Announc.">
        <title>Expanding the biotechnology potential of lactobacilli through comparative genomics of 213 strains and associated genera.</title>
        <authorList>
            <person name="Sun Z."/>
            <person name="Harris H.M."/>
            <person name="McCann A."/>
            <person name="Guo C."/>
            <person name="Argimon S."/>
            <person name="Zhang W."/>
            <person name="Yang X."/>
            <person name="Jeffery I.B."/>
            <person name="Cooney J.C."/>
            <person name="Kagawa T.F."/>
            <person name="Liu W."/>
            <person name="Song Y."/>
            <person name="Salvetti E."/>
            <person name="Wrobel A."/>
            <person name="Rasinkangas P."/>
            <person name="Parkhill J."/>
            <person name="Rea M.C."/>
            <person name="O'Sullivan O."/>
            <person name="Ritari J."/>
            <person name="Douillard F.P."/>
            <person name="Paul Ross R."/>
            <person name="Yang R."/>
            <person name="Briner A.E."/>
            <person name="Felis G.E."/>
            <person name="de Vos W.M."/>
            <person name="Barrangou R."/>
            <person name="Klaenhammer T.R."/>
            <person name="Caufield P.W."/>
            <person name="Cui Y."/>
            <person name="Zhang H."/>
            <person name="O'Toole P.W."/>
        </authorList>
    </citation>
    <scope>NUCLEOTIDE SEQUENCE [LARGE SCALE GENOMIC DNA]</scope>
    <source>
        <strain evidence="10 13">ATCC BAA-66</strain>
        <strain evidence="11 12">DSM 13344</strain>
    </source>
</reference>
<gene>
    <name evidence="10" type="ORF">IV38_GL000679</name>
    <name evidence="11" type="ORF">IV40_GL000542</name>
</gene>
<evidence type="ECO:0000313" key="10">
    <source>
        <dbReference type="EMBL" id="KRN27273.1"/>
    </source>
</evidence>
<evidence type="ECO:0000256" key="1">
    <source>
        <dbReference type="ARBA" id="ARBA00001936"/>
    </source>
</evidence>
<evidence type="ECO:0000256" key="3">
    <source>
        <dbReference type="ARBA" id="ARBA00022741"/>
    </source>
</evidence>
<evidence type="ECO:0000256" key="5">
    <source>
        <dbReference type="ARBA" id="ARBA00022840"/>
    </source>
</evidence>
<dbReference type="PANTHER" id="PTHR11609:SF5">
    <property type="entry name" value="PHOSPHORIBOSYLAMINOIMIDAZOLE CARBOXYLASE"/>
    <property type="match status" value="1"/>
</dbReference>
<dbReference type="SUPFAM" id="SSF56059">
    <property type="entry name" value="Glutathione synthetase ATP-binding domain-like"/>
    <property type="match status" value="1"/>
</dbReference>
<comment type="pathway">
    <text evidence="7">Purine metabolism.</text>
</comment>
<comment type="cofactor">
    <cofactor evidence="2">
        <name>Mg(2+)</name>
        <dbReference type="ChEBI" id="CHEBI:18420"/>
    </cofactor>
</comment>
<evidence type="ECO:0000259" key="9">
    <source>
        <dbReference type="PROSITE" id="PS50975"/>
    </source>
</evidence>
<dbReference type="Proteomes" id="UP000051751">
    <property type="component" value="Unassembled WGS sequence"/>
</dbReference>
<dbReference type="PATRIC" id="fig|81857.3.peg.683"/>
<sequence length="385" mass="43113">MNEFRKQEKRVATFIYPGQTIGIIGAGMRAYWLALTARAMGFHIAVLAARPTDPALQVADYQFIGSLASAQDLAKLGEVSNCTILMDENADDELLQKYAQHHYFPQKAAILSITQDRYLEKVFLNDHNINIAPYTTVLNVQDVYDAVDSIGYPCIIKPIQKGLGKERQHVIYCADDIPGSAPYLQHGSYIMESWIPCEKELAVVVAKDQDGSLTTYPVIESHYQDQELAASVIKARIAPEVGDEVRRIARQIGNAIDYCGVFSVEFFLTSADTIYVKSVIPGPLDAGDVFSETMDFSQYEMHLRSLCCWPLPKPHLLKEGIMARIQQQQISASFTQIQIKPDWHFHYYPLDGPISDETAIGHVTIVGQDLRKLANQVNATDLWNV</sequence>
<evidence type="ECO:0000313" key="12">
    <source>
        <dbReference type="Proteomes" id="UP000051645"/>
    </source>
</evidence>
<comment type="cofactor">
    <cofactor evidence="1">
        <name>Mn(2+)</name>
        <dbReference type="ChEBI" id="CHEBI:29035"/>
    </cofactor>
</comment>
<dbReference type="InterPro" id="IPR054350">
    <property type="entry name" value="PurT/PurK_preATP-grasp"/>
</dbReference>
<dbReference type="GO" id="GO:0006164">
    <property type="term" value="P:purine nucleotide biosynthetic process"/>
    <property type="evidence" value="ECO:0007669"/>
    <property type="project" value="UniProtKB-KW"/>
</dbReference>
<dbReference type="Gene3D" id="3.30.1490.20">
    <property type="entry name" value="ATP-grasp fold, A domain"/>
    <property type="match status" value="1"/>
</dbReference>
<evidence type="ECO:0000256" key="4">
    <source>
        <dbReference type="ARBA" id="ARBA00022755"/>
    </source>
</evidence>
<organism evidence="11 12">
    <name type="scientific">Lactobacillus selangorensis</name>
    <dbReference type="NCBI Taxonomy" id="81857"/>
    <lineage>
        <taxon>Bacteria</taxon>
        <taxon>Bacillati</taxon>
        <taxon>Bacillota</taxon>
        <taxon>Bacilli</taxon>
        <taxon>Lactobacillales</taxon>
        <taxon>Lactobacillaceae</taxon>
        <taxon>Lactobacillus</taxon>
    </lineage>
</organism>
<dbReference type="InterPro" id="IPR013815">
    <property type="entry name" value="ATP_grasp_subdomain_1"/>
</dbReference>
<keyword evidence="4" id="KW-0658">Purine biosynthesis</keyword>
<dbReference type="Gene3D" id="3.40.50.20">
    <property type="match status" value="1"/>
</dbReference>
<feature type="domain" description="ATP-grasp" evidence="9">
    <location>
        <begin position="121"/>
        <end position="307"/>
    </location>
</feature>
<evidence type="ECO:0000313" key="13">
    <source>
        <dbReference type="Proteomes" id="UP000051751"/>
    </source>
</evidence>
<dbReference type="PROSITE" id="PS50975">
    <property type="entry name" value="ATP_GRASP"/>
    <property type="match status" value="1"/>
</dbReference>
<evidence type="ECO:0000313" key="11">
    <source>
        <dbReference type="EMBL" id="KRN29944.1"/>
    </source>
</evidence>
<dbReference type="STRING" id="81857.IV38_GL000679"/>
<dbReference type="Proteomes" id="UP000051645">
    <property type="component" value="Unassembled WGS sequence"/>
</dbReference>
<evidence type="ECO:0000256" key="6">
    <source>
        <dbReference type="ARBA" id="ARBA00023211"/>
    </source>
</evidence>
<evidence type="ECO:0000256" key="7">
    <source>
        <dbReference type="ARBA" id="ARBA00025704"/>
    </source>
</evidence>
<dbReference type="GO" id="GO:0005829">
    <property type="term" value="C:cytosol"/>
    <property type="evidence" value="ECO:0007669"/>
    <property type="project" value="TreeGrafter"/>
</dbReference>
<keyword evidence="5 8" id="KW-0067">ATP-binding</keyword>
<dbReference type="InterPro" id="IPR003135">
    <property type="entry name" value="ATP-grasp_carboxylate-amine"/>
</dbReference>